<evidence type="ECO:0000313" key="8">
    <source>
        <dbReference type="EMBL" id="BAQ00651.1"/>
    </source>
</evidence>
<keyword evidence="4 7" id="KW-1133">Transmembrane helix</keyword>
<sequence>MNTNKLSLRRNVIYLAVVQGSNYLLPLLTFPYLVRTLGPENFGIFGFCQATMLYMIMFVEYGFNLTATQSIAKAADSKDKVTSIFWAVIFSKIVLIVITLIFLTSMTLLVPEYNKHAVIIWSFVPALVGNLIYPIWLFQGKEKMKWLTLSSILSRLAIIPLTFIFVNTKSDIAIAGFIQSSANLVAGIIALAIVVHEGWIGKVTLSLHNVRRSLADGFHVFISTSAISLYSTGIVIILGFISGPTSVGNFNAANTIRNALQGLLNPITQAIYPRISSTLVLNRVKGVILIKKSLTCLSLIGGAFSLILLLGASILVKISIGPGYDNAVIVLMIISPLPFLISLSNVYGIQVMLTHNYKKEFSKILIAAGLLSLLLIFPLTTLFKEIGAAITLLATECLVTSLMLMFVRNNKLLVC</sequence>
<feature type="transmembrane region" description="Helical" evidence="7">
    <location>
        <begin position="118"/>
        <end position="139"/>
    </location>
</feature>
<dbReference type="PANTHER" id="PTHR30250:SF11">
    <property type="entry name" value="O-ANTIGEN TRANSPORTER-RELATED"/>
    <property type="match status" value="1"/>
</dbReference>
<dbReference type="InterPro" id="IPR002797">
    <property type="entry name" value="Polysacc_synth"/>
</dbReference>
<gene>
    <name evidence="8" type="primary">wzx</name>
    <name evidence="10" type="ORF">FOI11_002745</name>
    <name evidence="9" type="ORF">FOI11_17300</name>
</gene>
<dbReference type="EMBL" id="JACGTG010000001">
    <property type="protein sequence ID" value="MBA6241707.1"/>
    <property type="molecule type" value="Genomic_DNA"/>
</dbReference>
<dbReference type="Proteomes" id="UP000581425">
    <property type="component" value="Chromosome"/>
</dbReference>
<feature type="transmembrane region" description="Helical" evidence="7">
    <location>
        <begin position="12"/>
        <end position="30"/>
    </location>
</feature>
<feature type="transmembrane region" description="Helical" evidence="7">
    <location>
        <begin position="217"/>
        <end position="243"/>
    </location>
</feature>
<accession>A0A086V0Y9</accession>
<evidence type="ECO:0000256" key="3">
    <source>
        <dbReference type="ARBA" id="ARBA00022692"/>
    </source>
</evidence>
<dbReference type="GO" id="GO:0005886">
    <property type="term" value="C:plasma membrane"/>
    <property type="evidence" value="ECO:0007669"/>
    <property type="project" value="UniProtKB-SubCell"/>
</dbReference>
<protein>
    <recommendedName>
        <fullName evidence="6">Putative O-antigen transporter</fullName>
    </recommendedName>
</protein>
<dbReference type="OMA" id="IYYRTDM"/>
<evidence type="ECO:0000313" key="10">
    <source>
        <dbReference type="EMBL" id="QOY31745.1"/>
    </source>
</evidence>
<proteinExistence type="predicted"/>
<dbReference type="SMR" id="A0A086V0Y9"/>
<dbReference type="PANTHER" id="PTHR30250">
    <property type="entry name" value="PST FAMILY PREDICTED COLANIC ACID TRANSPORTER"/>
    <property type="match status" value="1"/>
</dbReference>
<reference evidence="9 11" key="2">
    <citation type="submission" date="2020-07" db="EMBL/GenBank/DDBJ databases">
        <title>Analysis of Genomes of Bacterial Isolates from Lameness Outbreaks in Broilers.</title>
        <authorList>
            <person name="Ekesi N.S."/>
            <person name="Alrubaye A."/>
            <person name="Rhoads D."/>
        </authorList>
    </citation>
    <scope>NUCLEOTIDE SEQUENCE [LARGE SCALE GENOMIC DNA]</scope>
    <source>
        <strain evidence="9 11">1409</strain>
    </source>
</reference>
<evidence type="ECO:0000313" key="11">
    <source>
        <dbReference type="Proteomes" id="UP000581425"/>
    </source>
</evidence>
<keyword evidence="2" id="KW-1003">Cell membrane</keyword>
<reference evidence="10 11" key="3">
    <citation type="submission" date="2020-10" db="EMBL/GenBank/DDBJ databases">
        <title>Analysis of Genomes of Bacterial Isolates from Lameness Outbreaks in Broilers.</title>
        <authorList>
            <person name="Rhoads D."/>
            <person name="Ekesi N.S."/>
        </authorList>
    </citation>
    <scope>NUCLEOTIDE SEQUENCE [LARGE SCALE GENOMIC DNA]</scope>
    <source>
        <strain evidence="10 11">1409</strain>
    </source>
</reference>
<dbReference type="Pfam" id="PF01943">
    <property type="entry name" value="Polysacc_synt"/>
    <property type="match status" value="1"/>
</dbReference>
<feature type="transmembrane region" description="Helical" evidence="7">
    <location>
        <begin position="386"/>
        <end position="407"/>
    </location>
</feature>
<dbReference type="InterPro" id="IPR050833">
    <property type="entry name" value="Poly_Biosynth_Transport"/>
</dbReference>
<feature type="transmembrane region" description="Helical" evidence="7">
    <location>
        <begin position="172"/>
        <end position="196"/>
    </location>
</feature>
<organism evidence="8">
    <name type="scientific">Escherichia coli</name>
    <dbReference type="NCBI Taxonomy" id="562"/>
    <lineage>
        <taxon>Bacteria</taxon>
        <taxon>Pseudomonadati</taxon>
        <taxon>Pseudomonadota</taxon>
        <taxon>Gammaproteobacteria</taxon>
        <taxon>Enterobacterales</taxon>
        <taxon>Enterobacteriaceae</taxon>
        <taxon>Escherichia</taxon>
    </lineage>
</organism>
<feature type="transmembrane region" description="Helical" evidence="7">
    <location>
        <begin position="361"/>
        <end position="380"/>
    </location>
</feature>
<feature type="transmembrane region" description="Helical" evidence="7">
    <location>
        <begin position="328"/>
        <end position="349"/>
    </location>
</feature>
<dbReference type="CDD" id="cd13128">
    <property type="entry name" value="MATE_Wzx_like"/>
    <property type="match status" value="1"/>
</dbReference>
<evidence type="ECO:0000256" key="5">
    <source>
        <dbReference type="ARBA" id="ARBA00023136"/>
    </source>
</evidence>
<feature type="transmembrane region" description="Helical" evidence="7">
    <location>
        <begin position="294"/>
        <end position="316"/>
    </location>
</feature>
<dbReference type="PATRIC" id="fig|562.6999.peg.2869"/>
<dbReference type="RefSeq" id="WP_001393538.1">
    <property type="nucleotide sequence ID" value="NZ_AP022171.1"/>
</dbReference>
<comment type="subcellular location">
    <subcellularLocation>
        <location evidence="1">Cell membrane</location>
        <topology evidence="1">Multi-pass membrane protein</topology>
    </subcellularLocation>
</comment>
<evidence type="ECO:0000256" key="2">
    <source>
        <dbReference type="ARBA" id="ARBA00022475"/>
    </source>
</evidence>
<keyword evidence="5 7" id="KW-0472">Membrane</keyword>
<evidence type="ECO:0000313" key="9">
    <source>
        <dbReference type="EMBL" id="MBA6241707.1"/>
    </source>
</evidence>
<feature type="transmembrane region" description="Helical" evidence="7">
    <location>
        <begin position="42"/>
        <end position="63"/>
    </location>
</feature>
<name>A0A086V0Y9_ECOLX</name>
<feature type="transmembrane region" description="Helical" evidence="7">
    <location>
        <begin position="84"/>
        <end position="106"/>
    </location>
</feature>
<evidence type="ECO:0000256" key="4">
    <source>
        <dbReference type="ARBA" id="ARBA00022989"/>
    </source>
</evidence>
<dbReference type="Proteomes" id="UP000581425">
    <property type="component" value="Unassembled WGS sequence"/>
</dbReference>
<evidence type="ECO:0000256" key="1">
    <source>
        <dbReference type="ARBA" id="ARBA00004651"/>
    </source>
</evidence>
<evidence type="ECO:0000256" key="7">
    <source>
        <dbReference type="SAM" id="Phobius"/>
    </source>
</evidence>
<dbReference type="AlphaFoldDB" id="A0A086V0Y9"/>
<evidence type="ECO:0000256" key="6">
    <source>
        <dbReference type="ARBA" id="ARBA00049738"/>
    </source>
</evidence>
<reference evidence="8" key="1">
    <citation type="journal article" date="2014" name="DNA Res.">
        <title>A complete view of the genetic diversity of the Escherichia coli O-antigen biosynthesis gene cluster.</title>
        <authorList>
            <person name="Iguchi A."/>
            <person name="Iyoda S."/>
            <person name="Kikuchi T."/>
            <person name="Ogura Y."/>
            <person name="Katsura K."/>
            <person name="Ohnishi M."/>
            <person name="Hayashi T."/>
            <person name="Thomson N.R."/>
        </authorList>
    </citation>
    <scope>NUCLEOTIDE SEQUENCE</scope>
    <source>
        <strain evidence="8">F11119-41</strain>
    </source>
</reference>
<dbReference type="EMBL" id="AB811601">
    <property type="protein sequence ID" value="BAQ00651.1"/>
    <property type="molecule type" value="Genomic_DNA"/>
</dbReference>
<keyword evidence="3 7" id="KW-0812">Transmembrane</keyword>
<dbReference type="EMBL" id="CP063369">
    <property type="protein sequence ID" value="QOY31745.1"/>
    <property type="molecule type" value="Genomic_DNA"/>
</dbReference>